<dbReference type="GO" id="GO:0006506">
    <property type="term" value="P:GPI anchor biosynthetic process"/>
    <property type="evidence" value="ECO:0007669"/>
    <property type="project" value="UniProtKB-UniPathway"/>
</dbReference>
<evidence type="ECO:0000313" key="12">
    <source>
        <dbReference type="EMBL" id="CUS24254.1"/>
    </source>
</evidence>
<evidence type="ECO:0000256" key="3">
    <source>
        <dbReference type="ARBA" id="ARBA00010345"/>
    </source>
</evidence>
<dbReference type="GO" id="GO:1990529">
    <property type="term" value="C:glycosylphosphatidylinositol-mannosyltransferase I complex"/>
    <property type="evidence" value="ECO:0007669"/>
    <property type="project" value="TreeGrafter"/>
</dbReference>
<evidence type="ECO:0000256" key="4">
    <source>
        <dbReference type="ARBA" id="ARBA00020410"/>
    </source>
</evidence>
<evidence type="ECO:0000256" key="5">
    <source>
        <dbReference type="ARBA" id="ARBA00022502"/>
    </source>
</evidence>
<dbReference type="PANTHER" id="PTHR28533:SF1">
    <property type="entry name" value="PROTEIN PBN1"/>
    <property type="match status" value="1"/>
</dbReference>
<gene>
    <name evidence="12" type="ORF">LAQU0_S15e00408g</name>
</gene>
<keyword evidence="10" id="KW-0325">Glycoprotein</keyword>
<evidence type="ECO:0000256" key="2">
    <source>
        <dbReference type="ARBA" id="ARBA00004687"/>
    </source>
</evidence>
<keyword evidence="8 11" id="KW-1133">Transmembrane helix</keyword>
<dbReference type="InterPro" id="IPR042322">
    <property type="entry name" value="Pbn1"/>
</dbReference>
<evidence type="ECO:0000256" key="1">
    <source>
        <dbReference type="ARBA" id="ARBA00004643"/>
    </source>
</evidence>
<evidence type="ECO:0000256" key="6">
    <source>
        <dbReference type="ARBA" id="ARBA00022692"/>
    </source>
</evidence>
<comment type="pathway">
    <text evidence="2 11">Glycolipid biosynthesis; glycosylphosphatidylinositol-anchor biosynthesis.</text>
</comment>
<comment type="subcellular location">
    <subcellularLocation>
        <location evidence="11">Endoplasmic reticulum membrane</location>
        <topology evidence="11">Single-pass membrane protein</topology>
    </subcellularLocation>
    <subcellularLocation>
        <location evidence="1">Endoplasmic reticulum membrane</location>
        <topology evidence="1">Single-pass type III membrane protein</topology>
    </subcellularLocation>
</comment>
<dbReference type="SMART" id="SM00780">
    <property type="entry name" value="PIG-X"/>
    <property type="match status" value="1"/>
</dbReference>
<name>A0A0P1KVF9_9SACH</name>
<proteinExistence type="inferred from homology"/>
<evidence type="ECO:0000256" key="9">
    <source>
        <dbReference type="ARBA" id="ARBA00023136"/>
    </source>
</evidence>
<comment type="function">
    <text evidence="11">Required for proper folding and/or the stability of a subset of proteins in the endoplasmic reticulum. Component of glycosylphosphatidylinositol-mannosyltransferase 1 which transfers the first of the 4 mannoses in the GPI-anchor precursors during GPI-anchor biosynthesis. Probably acts by stabilizing the mannosyltransferase GPI14.</text>
</comment>
<dbReference type="EMBL" id="LN890572">
    <property type="protein sequence ID" value="CUS24254.1"/>
    <property type="molecule type" value="Genomic_DNA"/>
</dbReference>
<dbReference type="AlphaFoldDB" id="A0A0P1KVF9"/>
<dbReference type="Proteomes" id="UP000236544">
    <property type="component" value="Unassembled WGS sequence"/>
</dbReference>
<comment type="similarity">
    <text evidence="3 11">Belongs to the PIGX family.</text>
</comment>
<organism evidence="12 13">
    <name type="scientific">Lachancea quebecensis</name>
    <dbReference type="NCBI Taxonomy" id="1654605"/>
    <lineage>
        <taxon>Eukaryota</taxon>
        <taxon>Fungi</taxon>
        <taxon>Dikarya</taxon>
        <taxon>Ascomycota</taxon>
        <taxon>Saccharomycotina</taxon>
        <taxon>Saccharomycetes</taxon>
        <taxon>Saccharomycetales</taxon>
        <taxon>Saccharomycetaceae</taxon>
        <taxon>Lachancea</taxon>
    </lineage>
</organism>
<protein>
    <recommendedName>
        <fullName evidence="4 11">Protein PBN1</fullName>
    </recommendedName>
</protein>
<reference evidence="13" key="1">
    <citation type="submission" date="2015-10" db="EMBL/GenBank/DDBJ databases">
        <authorList>
            <person name="Devillers H."/>
        </authorList>
    </citation>
    <scope>NUCLEOTIDE SEQUENCE [LARGE SCALE GENOMIC DNA]</scope>
</reference>
<keyword evidence="6 11" id="KW-0812">Transmembrane</keyword>
<evidence type="ECO:0000256" key="7">
    <source>
        <dbReference type="ARBA" id="ARBA00022824"/>
    </source>
</evidence>
<dbReference type="OrthoDB" id="5546453at2759"/>
<evidence type="ECO:0000256" key="10">
    <source>
        <dbReference type="ARBA" id="ARBA00023180"/>
    </source>
</evidence>
<dbReference type="PANTHER" id="PTHR28533">
    <property type="entry name" value="PROTEIN PBN1"/>
    <property type="match status" value="1"/>
</dbReference>
<dbReference type="GO" id="GO:0005789">
    <property type="term" value="C:endoplasmic reticulum membrane"/>
    <property type="evidence" value="ECO:0007669"/>
    <property type="project" value="UniProtKB-SubCell"/>
</dbReference>
<accession>A0A0P1KVF9</accession>
<dbReference type="Pfam" id="PF08320">
    <property type="entry name" value="PIG-X"/>
    <property type="match status" value="1"/>
</dbReference>
<evidence type="ECO:0000256" key="11">
    <source>
        <dbReference type="RuleBase" id="RU366056"/>
    </source>
</evidence>
<keyword evidence="9 11" id="KW-0472">Membrane</keyword>
<dbReference type="GO" id="GO:0000030">
    <property type="term" value="F:mannosyltransferase activity"/>
    <property type="evidence" value="ECO:0007669"/>
    <property type="project" value="TreeGrafter"/>
</dbReference>
<dbReference type="InterPro" id="IPR013233">
    <property type="entry name" value="PIG-X/PBN1"/>
</dbReference>
<keyword evidence="7 11" id="KW-0256">Endoplasmic reticulum</keyword>
<keyword evidence="5 11" id="KW-0337">GPI-anchor biosynthesis</keyword>
<sequence length="410" mass="46200">MSISGGNKTRVTVLFKDAEDLQRNSVNAQDSIIIKGRGQLVQRRTTSELPHDENKSFGTVRITWKSPDSSGVSVIAPPLSSGLNIYVSGSSKQIPGAVHSAKYDLLHSDEFSDALVRQFLPKEFNPTELMLKDRDYDIIMDDKISMNEYYMIKSDSNETLKYEDGYGKLEVGMFFAEPSDHLDVNLNGLRCTWSSTGQIDKCHKTYLFYQRAHTESTNSNTIVEHLEPIGLHPTIRVDLRGEAPSENCEHYMYLAAPAGLFIDKFQSAPVFIAGADDLEMPEYKIDNGTWGFESLFSLKPGQLNDIKLHARYVTPQPWGNSKLIEYNPIIFQACDTGNMEVQNSPFYTRSLGFESFFTNDTVFKHFHSATLSVSVPAANTNDFQAVWFVTSMCLVLSVAYLLIKVFTRQR</sequence>
<keyword evidence="13" id="KW-1185">Reference proteome</keyword>
<feature type="transmembrane region" description="Helical" evidence="11">
    <location>
        <begin position="385"/>
        <end position="403"/>
    </location>
</feature>
<evidence type="ECO:0000313" key="13">
    <source>
        <dbReference type="Proteomes" id="UP000236544"/>
    </source>
</evidence>
<evidence type="ECO:0000256" key="8">
    <source>
        <dbReference type="ARBA" id="ARBA00022989"/>
    </source>
</evidence>
<dbReference type="UniPathway" id="UPA00196"/>